<dbReference type="EMBL" id="OX451741">
    <property type="protein sequence ID" value="CAI8616693.1"/>
    <property type="molecule type" value="Genomic_DNA"/>
</dbReference>
<evidence type="ECO:0000313" key="8">
    <source>
        <dbReference type="EMBL" id="CAI8616693.1"/>
    </source>
</evidence>
<feature type="compositionally biased region" description="Low complexity" evidence="6">
    <location>
        <begin position="46"/>
        <end position="55"/>
    </location>
</feature>
<feature type="domain" description="PPC" evidence="7">
    <location>
        <begin position="77"/>
        <end position="186"/>
    </location>
</feature>
<evidence type="ECO:0000256" key="6">
    <source>
        <dbReference type="SAM" id="MobiDB-lite"/>
    </source>
</evidence>
<dbReference type="GO" id="GO:0005634">
    <property type="term" value="C:nucleus"/>
    <property type="evidence" value="ECO:0007669"/>
    <property type="project" value="UniProtKB-SubCell"/>
</dbReference>
<protein>
    <recommendedName>
        <fullName evidence="5">AT-hook motif nuclear-localized protein</fullName>
    </recommendedName>
</protein>
<keyword evidence="1 5" id="KW-0805">Transcription regulation</keyword>
<evidence type="ECO:0000256" key="3">
    <source>
        <dbReference type="ARBA" id="ARBA00023163"/>
    </source>
</evidence>
<evidence type="ECO:0000256" key="1">
    <source>
        <dbReference type="ARBA" id="ARBA00023015"/>
    </source>
</evidence>
<gene>
    <name evidence="8" type="ORF">VFH_VI041440</name>
</gene>
<evidence type="ECO:0000259" key="7">
    <source>
        <dbReference type="Pfam" id="PF03479"/>
    </source>
</evidence>
<dbReference type="InterPro" id="IPR039605">
    <property type="entry name" value="AHL"/>
</dbReference>
<comment type="domain">
    <text evidence="5">The PPC domain mediates interactions between AHL proteins.</text>
</comment>
<keyword evidence="2 5" id="KW-0238">DNA-binding</keyword>
<proteinExistence type="predicted"/>
<dbReference type="SUPFAM" id="SSF117856">
    <property type="entry name" value="AF0104/ALDC/Ptd012-like"/>
    <property type="match status" value="1"/>
</dbReference>
<organism evidence="8 9">
    <name type="scientific">Vicia faba</name>
    <name type="common">Broad bean</name>
    <name type="synonym">Faba vulgaris</name>
    <dbReference type="NCBI Taxonomy" id="3906"/>
    <lineage>
        <taxon>Eukaryota</taxon>
        <taxon>Viridiplantae</taxon>
        <taxon>Streptophyta</taxon>
        <taxon>Embryophyta</taxon>
        <taxon>Tracheophyta</taxon>
        <taxon>Spermatophyta</taxon>
        <taxon>Magnoliopsida</taxon>
        <taxon>eudicotyledons</taxon>
        <taxon>Gunneridae</taxon>
        <taxon>Pentapetalae</taxon>
        <taxon>rosids</taxon>
        <taxon>fabids</taxon>
        <taxon>Fabales</taxon>
        <taxon>Fabaceae</taxon>
        <taxon>Papilionoideae</taxon>
        <taxon>50 kb inversion clade</taxon>
        <taxon>NPAAA clade</taxon>
        <taxon>Hologalegina</taxon>
        <taxon>IRL clade</taxon>
        <taxon>Fabeae</taxon>
        <taxon>Vicia</taxon>
    </lineage>
</organism>
<comment type="subcellular location">
    <subcellularLocation>
        <location evidence="5">Nucleus</location>
    </subcellularLocation>
</comment>
<dbReference type="PANTHER" id="PTHR31500">
    <property type="entry name" value="AT-HOOK MOTIF NUCLEAR-LOCALIZED PROTEIN 9"/>
    <property type="match status" value="1"/>
</dbReference>
<comment type="function">
    <text evidence="5">Transcription factor that specifically binds AT-rich DNA sequences related to the nuclear matrix attachment regions (MARs).</text>
</comment>
<accession>A0AAV1B5F0</accession>
<keyword evidence="9" id="KW-1185">Reference proteome</keyword>
<dbReference type="Gene3D" id="3.30.1330.80">
    <property type="entry name" value="Hypothetical protein, similar to alpha- acetolactate decarboxylase, domain 2"/>
    <property type="match status" value="1"/>
</dbReference>
<keyword evidence="4 5" id="KW-0539">Nucleus</keyword>
<evidence type="ECO:0000256" key="4">
    <source>
        <dbReference type="ARBA" id="ARBA00023242"/>
    </source>
</evidence>
<evidence type="ECO:0000313" key="9">
    <source>
        <dbReference type="Proteomes" id="UP001157006"/>
    </source>
</evidence>
<reference evidence="8 9" key="1">
    <citation type="submission" date="2023-01" db="EMBL/GenBank/DDBJ databases">
        <authorList>
            <person name="Kreplak J."/>
        </authorList>
    </citation>
    <scope>NUCLEOTIDE SEQUENCE [LARGE SCALE GENOMIC DNA]</scope>
</reference>
<dbReference type="AlphaFoldDB" id="A0AAV1B5F0"/>
<dbReference type="PANTHER" id="PTHR31500:SF57">
    <property type="entry name" value="AT-HOOK MOTIF NUCLEAR-LOCALIZED PROTEIN 10"/>
    <property type="match status" value="1"/>
</dbReference>
<dbReference type="Pfam" id="PF03479">
    <property type="entry name" value="PCC"/>
    <property type="match status" value="1"/>
</dbReference>
<evidence type="ECO:0000256" key="5">
    <source>
        <dbReference type="RuleBase" id="RU367031"/>
    </source>
</evidence>
<sequence length="201" mass="21707">MEEDDKNALAAANMIDSSPNITPKKRKEGPSLTSSAETPTKRRRGCPPGSGSSFGSKKRKEEPSEITSRISDEKSSPHVIVLNADQDVVEVLYNIPVANYPKTVTVFSAFGSISEITAHTPNGSRHRKGEFEILFLAIRCLVSDNGHHCREKAMCTVTCTNDQGNLFANTCVNSLIAADRVDIIAALSKADTAKKTGARMV</sequence>
<name>A0AAV1B5F0_VICFA</name>
<keyword evidence="3 5" id="KW-0804">Transcription</keyword>
<feature type="region of interest" description="Disordered" evidence="6">
    <location>
        <begin position="1"/>
        <end position="73"/>
    </location>
</feature>
<evidence type="ECO:0000256" key="2">
    <source>
        <dbReference type="ARBA" id="ARBA00023125"/>
    </source>
</evidence>
<dbReference type="Proteomes" id="UP001157006">
    <property type="component" value="Chromosome 6"/>
</dbReference>
<dbReference type="GO" id="GO:0003680">
    <property type="term" value="F:minor groove of adenine-thymine-rich DNA binding"/>
    <property type="evidence" value="ECO:0007669"/>
    <property type="project" value="UniProtKB-UniRule"/>
</dbReference>
<dbReference type="InterPro" id="IPR005175">
    <property type="entry name" value="PPC_dom"/>
</dbReference>